<protein>
    <recommendedName>
        <fullName evidence="4">Hydroxyproline-rich glycoprotein family protein</fullName>
    </recommendedName>
</protein>
<proteinExistence type="predicted"/>
<evidence type="ECO:0000313" key="2">
    <source>
        <dbReference type="EMBL" id="KAJ4956067.1"/>
    </source>
</evidence>
<evidence type="ECO:0000256" key="1">
    <source>
        <dbReference type="SAM" id="MobiDB-lite"/>
    </source>
</evidence>
<dbReference type="PANTHER" id="PTHR37767">
    <property type="entry name" value="HYDROXYPROLINE-RICH GLYCOPROTEIN FAMILY PROTEIN"/>
    <property type="match status" value="1"/>
</dbReference>
<dbReference type="OrthoDB" id="1938864at2759"/>
<dbReference type="EMBL" id="JAMYWD010000011">
    <property type="protein sequence ID" value="KAJ4956067.1"/>
    <property type="molecule type" value="Genomic_DNA"/>
</dbReference>
<dbReference type="InterPro" id="IPR007789">
    <property type="entry name" value="DUF688"/>
</dbReference>
<reference evidence="2" key="1">
    <citation type="journal article" date="2023" name="Plant J.">
        <title>The genome of the king protea, Protea cynaroides.</title>
        <authorList>
            <person name="Chang J."/>
            <person name="Duong T.A."/>
            <person name="Schoeman C."/>
            <person name="Ma X."/>
            <person name="Roodt D."/>
            <person name="Barker N."/>
            <person name="Li Z."/>
            <person name="Van de Peer Y."/>
            <person name="Mizrachi E."/>
        </authorList>
    </citation>
    <scope>NUCLEOTIDE SEQUENCE</scope>
    <source>
        <tissue evidence="2">Young leaves</tissue>
    </source>
</reference>
<feature type="compositionally biased region" description="Basic and acidic residues" evidence="1">
    <location>
        <begin position="26"/>
        <end position="39"/>
    </location>
</feature>
<gene>
    <name evidence="2" type="ORF">NE237_012850</name>
</gene>
<sequence>MMAGRESSKPCNQPRVRQQGSVPFLWEERPGTPKKDWKSHSQAIKARAFPPLPPPKLVASVPFKWEEKPGKPLPGFSQPEPDSQLLTPSPVKLSGFPYISFSSTSSSSTTCRKVANIFRTGIADDDEEEEGEEESEFDLDSLEFDIDEYPAVPVQQSPVEGSSQHGTPTSPLSETDSDTSSYATGRTSPVGAFFLERLFPLLPPGCGLEDGQHEMNTSPEQQTKEFRSESNRNLMVRRAPTLGELIMMSRKRSCKWNATQTSKESLALGLMKKSAFGCCFFGTSRNRMDDLYGRRQMQMLKLS</sequence>
<keyword evidence="3" id="KW-1185">Reference proteome</keyword>
<evidence type="ECO:0000313" key="3">
    <source>
        <dbReference type="Proteomes" id="UP001141806"/>
    </source>
</evidence>
<accession>A0A9Q0H1U7</accession>
<feature type="region of interest" description="Disordered" evidence="1">
    <location>
        <begin position="1"/>
        <end position="51"/>
    </location>
</feature>
<feature type="compositionally biased region" description="Polar residues" evidence="1">
    <location>
        <begin position="9"/>
        <end position="21"/>
    </location>
</feature>
<dbReference type="Pfam" id="PF05097">
    <property type="entry name" value="DUF688"/>
    <property type="match status" value="1"/>
</dbReference>
<dbReference type="AlphaFoldDB" id="A0A9Q0H1U7"/>
<dbReference type="Proteomes" id="UP001141806">
    <property type="component" value="Unassembled WGS sequence"/>
</dbReference>
<evidence type="ECO:0008006" key="4">
    <source>
        <dbReference type="Google" id="ProtNLM"/>
    </source>
</evidence>
<comment type="caution">
    <text evidence="2">The sequence shown here is derived from an EMBL/GenBank/DDBJ whole genome shotgun (WGS) entry which is preliminary data.</text>
</comment>
<organism evidence="2 3">
    <name type="scientific">Protea cynaroides</name>
    <dbReference type="NCBI Taxonomy" id="273540"/>
    <lineage>
        <taxon>Eukaryota</taxon>
        <taxon>Viridiplantae</taxon>
        <taxon>Streptophyta</taxon>
        <taxon>Embryophyta</taxon>
        <taxon>Tracheophyta</taxon>
        <taxon>Spermatophyta</taxon>
        <taxon>Magnoliopsida</taxon>
        <taxon>Proteales</taxon>
        <taxon>Proteaceae</taxon>
        <taxon>Protea</taxon>
    </lineage>
</organism>
<name>A0A9Q0H1U7_9MAGN</name>
<dbReference type="PANTHER" id="PTHR37767:SF1">
    <property type="entry name" value="HYDROXYPROLINE-RICH GLYCOPROTEIN FAMILY PROTEIN"/>
    <property type="match status" value="1"/>
</dbReference>
<feature type="region of interest" description="Disordered" evidence="1">
    <location>
        <begin position="69"/>
        <end position="89"/>
    </location>
</feature>
<feature type="region of interest" description="Disordered" evidence="1">
    <location>
        <begin position="155"/>
        <end position="183"/>
    </location>
</feature>